<dbReference type="EMBL" id="CYRX01000010">
    <property type="protein sequence ID" value="CUH59479.1"/>
    <property type="molecule type" value="Genomic_DNA"/>
</dbReference>
<keyword evidence="1" id="KW-0812">Transmembrane</keyword>
<organism evidence="3 4">
    <name type="scientific">Thalassobacter stenotrophicus</name>
    <dbReference type="NCBI Taxonomy" id="266809"/>
    <lineage>
        <taxon>Bacteria</taxon>
        <taxon>Pseudomonadati</taxon>
        <taxon>Pseudomonadota</taxon>
        <taxon>Alphaproteobacteria</taxon>
        <taxon>Rhodobacterales</taxon>
        <taxon>Roseobacteraceae</taxon>
        <taxon>Thalassobacter</taxon>
    </lineage>
</organism>
<dbReference type="RefSeq" id="WP_058122679.1">
    <property type="nucleotide sequence ID" value="NZ_CYRX01000010.1"/>
</dbReference>
<proteinExistence type="predicted"/>
<name>A0A0P1EWU9_9RHOB</name>
<evidence type="ECO:0000313" key="3">
    <source>
        <dbReference type="EMBL" id="CUH59479.1"/>
    </source>
</evidence>
<dbReference type="Gene3D" id="2.60.40.10">
    <property type="entry name" value="Immunoglobulins"/>
    <property type="match status" value="1"/>
</dbReference>
<sequence length="459" mass="47755">MALLNANAQKGLGVVVLIAGLGAAVFWLRPGAEPEVVEVPAPAVVEPQKAPESIVIAEVEPEAEPEQEVVPMETPEVAVVTDEASPPVVSAPTEVVAAPAETVIVAEEVVADEAEADPIETANETAQPEVDEAPAKPSPPVVSTIRIDPIGNALLAGTAVPGATVQIVLGAEVLAEVRANAQGDFAALFDLAPSETARSLRVRVQLSDGSVVDADDTILVAAVQPTTPPVAIATDAGGETPSEQMAALDVASDADEPIKELEQTTEDTSVEAPVEIASAVAKVAPTVLRSQGDAVEIVQGAPDLVADIGIDTITYDELGNVVLSGRGKDERVVQVYLDDEPVRTVDIGEEGTWRTELSDVEEGVYTLRIDALDADGTVVSRLETPFERAPAQVAASVAQAGDVFVTVQPGFTLWGIAKSQYGDGLRYVQVFEANRALIRDPDLIYPGQVFEVPAAASNN</sequence>
<evidence type="ECO:0000256" key="1">
    <source>
        <dbReference type="SAM" id="Phobius"/>
    </source>
</evidence>
<dbReference type="AlphaFoldDB" id="A0A0P1EWU9"/>
<dbReference type="InterPro" id="IPR018392">
    <property type="entry name" value="LysM"/>
</dbReference>
<dbReference type="Gene3D" id="3.10.350.10">
    <property type="entry name" value="LysM domain"/>
    <property type="match status" value="1"/>
</dbReference>
<evidence type="ECO:0000259" key="2">
    <source>
        <dbReference type="PROSITE" id="PS51782"/>
    </source>
</evidence>
<dbReference type="Proteomes" id="UP000051298">
    <property type="component" value="Unassembled WGS sequence"/>
</dbReference>
<dbReference type="PROSITE" id="PS51782">
    <property type="entry name" value="LYSM"/>
    <property type="match status" value="1"/>
</dbReference>
<dbReference type="InterPro" id="IPR052196">
    <property type="entry name" value="Bact_Kbp"/>
</dbReference>
<evidence type="ECO:0000313" key="4">
    <source>
        <dbReference type="Proteomes" id="UP000051298"/>
    </source>
</evidence>
<dbReference type="Pfam" id="PF01476">
    <property type="entry name" value="LysM"/>
    <property type="match status" value="1"/>
</dbReference>
<dbReference type="SMART" id="SM00257">
    <property type="entry name" value="LysM"/>
    <property type="match status" value="1"/>
</dbReference>
<feature type="domain" description="LysM" evidence="2">
    <location>
        <begin position="403"/>
        <end position="452"/>
    </location>
</feature>
<dbReference type="PANTHER" id="PTHR34700:SF4">
    <property type="entry name" value="PHAGE-LIKE ELEMENT PBSX PROTEIN XKDP"/>
    <property type="match status" value="1"/>
</dbReference>
<protein>
    <submittedName>
        <fullName evidence="3">LysM domain/BON superfamily protein</fullName>
    </submittedName>
</protein>
<keyword evidence="1" id="KW-1133">Transmembrane helix</keyword>
<feature type="transmembrane region" description="Helical" evidence="1">
    <location>
        <begin position="12"/>
        <end position="28"/>
    </location>
</feature>
<gene>
    <name evidence="3" type="ORF">THS5294_00765</name>
</gene>
<accession>A0A0P1EWU9</accession>
<dbReference type="CDD" id="cd00118">
    <property type="entry name" value="LysM"/>
    <property type="match status" value="1"/>
</dbReference>
<dbReference type="InterPro" id="IPR013783">
    <property type="entry name" value="Ig-like_fold"/>
</dbReference>
<keyword evidence="1" id="KW-0472">Membrane</keyword>
<dbReference type="PANTHER" id="PTHR34700">
    <property type="entry name" value="POTASSIUM BINDING PROTEIN KBP"/>
    <property type="match status" value="1"/>
</dbReference>
<dbReference type="InterPro" id="IPR036779">
    <property type="entry name" value="LysM_dom_sf"/>
</dbReference>
<reference evidence="3 4" key="1">
    <citation type="submission" date="2015-09" db="EMBL/GenBank/DDBJ databases">
        <authorList>
            <consortium name="Swine Surveillance"/>
        </authorList>
    </citation>
    <scope>NUCLEOTIDE SEQUENCE [LARGE SCALE GENOMIC DNA]</scope>
    <source>
        <strain evidence="3 4">CECT 5294</strain>
    </source>
</reference>